<evidence type="ECO:0000313" key="8">
    <source>
        <dbReference type="Proteomes" id="UP000198752"/>
    </source>
</evidence>
<dbReference type="STRING" id="269670.SAMN02982927_00474"/>
<dbReference type="InterPro" id="IPR047602">
    <property type="entry name" value="SPASM_CteB-like"/>
</dbReference>
<keyword evidence="3" id="KW-0479">Metal-binding</keyword>
<dbReference type="PANTHER" id="PTHR43273">
    <property type="entry name" value="ANAEROBIC SULFATASE-MATURATING ENZYME HOMOLOG ASLB-RELATED"/>
    <property type="match status" value="1"/>
</dbReference>
<dbReference type="GO" id="GO:0016491">
    <property type="term" value="F:oxidoreductase activity"/>
    <property type="evidence" value="ECO:0007669"/>
    <property type="project" value="InterPro"/>
</dbReference>
<evidence type="ECO:0000313" key="7">
    <source>
        <dbReference type="EMBL" id="SFG05276.1"/>
    </source>
</evidence>
<dbReference type="GO" id="GO:0051536">
    <property type="term" value="F:iron-sulfur cluster binding"/>
    <property type="evidence" value="ECO:0007669"/>
    <property type="project" value="UniProtKB-KW"/>
</dbReference>
<dbReference type="SFLD" id="SFLDG01067">
    <property type="entry name" value="SPASM/twitch_domain_containing"/>
    <property type="match status" value="1"/>
</dbReference>
<comment type="cofactor">
    <cofactor evidence="1">
        <name>[4Fe-4S] cluster</name>
        <dbReference type="ChEBI" id="CHEBI:49883"/>
    </cofactor>
</comment>
<dbReference type="Gene3D" id="3.20.20.70">
    <property type="entry name" value="Aldolase class I"/>
    <property type="match status" value="1"/>
</dbReference>
<evidence type="ECO:0000259" key="6">
    <source>
        <dbReference type="PROSITE" id="PS51918"/>
    </source>
</evidence>
<dbReference type="AlphaFoldDB" id="A0A1I2NV05"/>
<dbReference type="SFLD" id="SFLDS00029">
    <property type="entry name" value="Radical_SAM"/>
    <property type="match status" value="1"/>
</dbReference>
<dbReference type="InterPro" id="IPR058240">
    <property type="entry name" value="rSAM_sf"/>
</dbReference>
<gene>
    <name evidence="7" type="ORF">SAMN02982927_00474</name>
</gene>
<dbReference type="Pfam" id="PF13186">
    <property type="entry name" value="SPASM"/>
    <property type="match status" value="1"/>
</dbReference>
<evidence type="ECO:0000256" key="5">
    <source>
        <dbReference type="ARBA" id="ARBA00023014"/>
    </source>
</evidence>
<dbReference type="InterPro" id="IPR023885">
    <property type="entry name" value="4Fe4S-binding_SPASM_dom"/>
</dbReference>
<dbReference type="SUPFAM" id="SSF102114">
    <property type="entry name" value="Radical SAM enzymes"/>
    <property type="match status" value="1"/>
</dbReference>
<evidence type="ECO:0000256" key="2">
    <source>
        <dbReference type="ARBA" id="ARBA00022691"/>
    </source>
</evidence>
<accession>A0A1I2NV05</accession>
<name>A0A1I2NV05_9BACL</name>
<dbReference type="SFLD" id="SFLDG01384">
    <property type="entry name" value="thioether_bond_formation_requi"/>
    <property type="match status" value="1"/>
</dbReference>
<dbReference type="Pfam" id="PF04055">
    <property type="entry name" value="Radical_SAM"/>
    <property type="match status" value="1"/>
</dbReference>
<dbReference type="GO" id="GO:0046872">
    <property type="term" value="F:metal ion binding"/>
    <property type="evidence" value="ECO:0007669"/>
    <property type="project" value="UniProtKB-KW"/>
</dbReference>
<dbReference type="SFLD" id="SFLDG01386">
    <property type="entry name" value="main_SPASM_domain-containing"/>
    <property type="match status" value="1"/>
</dbReference>
<dbReference type="InterPro" id="IPR024025">
    <property type="entry name" value="SCIFF_rSAM_maturase"/>
</dbReference>
<dbReference type="Proteomes" id="UP000198752">
    <property type="component" value="Unassembled WGS sequence"/>
</dbReference>
<reference evidence="8" key="1">
    <citation type="submission" date="2016-10" db="EMBL/GenBank/DDBJ databases">
        <authorList>
            <person name="Varghese N."/>
            <person name="Submissions S."/>
        </authorList>
    </citation>
    <scope>NUCLEOTIDE SEQUENCE [LARGE SCALE GENOMIC DNA]</scope>
    <source>
        <strain evidence="8">ATCC 700379</strain>
    </source>
</reference>
<evidence type="ECO:0000256" key="3">
    <source>
        <dbReference type="ARBA" id="ARBA00022723"/>
    </source>
</evidence>
<keyword evidence="8" id="KW-1185">Reference proteome</keyword>
<proteinExistence type="predicted"/>
<evidence type="ECO:0000256" key="4">
    <source>
        <dbReference type="ARBA" id="ARBA00023004"/>
    </source>
</evidence>
<keyword evidence="4" id="KW-0408">Iron</keyword>
<dbReference type="InterPro" id="IPR013785">
    <property type="entry name" value="Aldolase_TIM"/>
</dbReference>
<dbReference type="NCBIfam" id="TIGR03974">
    <property type="entry name" value="rSAM_six_Cys"/>
    <property type="match status" value="1"/>
</dbReference>
<protein>
    <recommendedName>
        <fullName evidence="6">Radical SAM core domain-containing protein</fullName>
    </recommendedName>
</protein>
<dbReference type="EMBL" id="FOOY01000004">
    <property type="protein sequence ID" value="SFG05276.1"/>
    <property type="molecule type" value="Genomic_DNA"/>
</dbReference>
<organism evidence="7 8">
    <name type="scientific">Sporolactobacillus nakayamae</name>
    <dbReference type="NCBI Taxonomy" id="269670"/>
    <lineage>
        <taxon>Bacteria</taxon>
        <taxon>Bacillati</taxon>
        <taxon>Bacillota</taxon>
        <taxon>Bacilli</taxon>
        <taxon>Bacillales</taxon>
        <taxon>Sporolactobacillaceae</taxon>
        <taxon>Sporolactobacillus</taxon>
    </lineage>
</organism>
<dbReference type="CDD" id="cd01335">
    <property type="entry name" value="Radical_SAM"/>
    <property type="match status" value="1"/>
</dbReference>
<dbReference type="InterPro" id="IPR007197">
    <property type="entry name" value="rSAM"/>
</dbReference>
<dbReference type="InterPro" id="IPR023867">
    <property type="entry name" value="Sulphatase_maturase_rSAM"/>
</dbReference>
<dbReference type="NCBIfam" id="TIGR04085">
    <property type="entry name" value="rSAM_more_4Fe4S"/>
    <property type="match status" value="1"/>
</dbReference>
<keyword evidence="5" id="KW-0411">Iron-sulfur</keyword>
<evidence type="ECO:0000256" key="1">
    <source>
        <dbReference type="ARBA" id="ARBA00001966"/>
    </source>
</evidence>
<dbReference type="CDD" id="cd21124">
    <property type="entry name" value="SPASM_CteB-like"/>
    <property type="match status" value="1"/>
</dbReference>
<dbReference type="PANTHER" id="PTHR43273:SF8">
    <property type="entry name" value="RADICAL SAM DOMAIN PROTEIN"/>
    <property type="match status" value="1"/>
</dbReference>
<feature type="domain" description="Radical SAM core" evidence="6">
    <location>
        <begin position="152"/>
        <end position="377"/>
    </location>
</feature>
<keyword evidence="2" id="KW-0949">S-adenosyl-L-methionine</keyword>
<sequence>MADMANAKLLANLHVKLLVVLQTNNVLIRRIDKKQDCTAQLSRAAGRQFFWLKESDCMIHQYKLNGYNIVLDTYSGAVHVVDDLAYDVIALYEEHAPENIVAQMLNKYNAHEDVTEESIRETIKDVAELKQSGQLFSEDEFKDLSFNLKKRKTYVKALCLNVAHTCNLTCEYCFASQGKYHGARAIMSYEVGKRAIDFLLENCGFHRNLDVDFFGGEPLMNWKVVKQIVAYARSKEEEYKKHFRFTLTTNGLLLKDEVIDFLNKEMHNVVLSLDGRKEVHDRLRKTITGKGSYDYIVPKFQNFVKKRGDKEYYVRGTFTHNNIDFTNDLFHMADLGFDRLSMEPVICDPKEPYALKEEDLPIIYDQYELLAKEMLKREDEGRGFIFYHYMLDLSEGPCIHKRISGCGSGTEYMAVTPSGELFPCHQFVGDESYSMGNIWDGVKTPEIQDEFKETNCYSKPECQDCWAKLYCSGGCPANSLHATGSLTGNFEFSCDIFRKRIECAMMIKVAQSMKAMDQDKEAVNN</sequence>
<dbReference type="PROSITE" id="PS51918">
    <property type="entry name" value="RADICAL_SAM"/>
    <property type="match status" value="1"/>
</dbReference>